<evidence type="ECO:0000259" key="5">
    <source>
        <dbReference type="Pfam" id="PF00155"/>
    </source>
</evidence>
<keyword evidence="3 6" id="KW-0808">Transferase</keyword>
<dbReference type="AlphaFoldDB" id="A0A6G4N7Z5"/>
<dbReference type="Gene3D" id="3.90.1150.10">
    <property type="entry name" value="Aspartate Aminotransferase, domain 1"/>
    <property type="match status" value="1"/>
</dbReference>
<evidence type="ECO:0000256" key="4">
    <source>
        <dbReference type="ARBA" id="ARBA00022898"/>
    </source>
</evidence>
<organism evidence="6">
    <name type="scientific">Staphylococcus aureus</name>
    <dbReference type="NCBI Taxonomy" id="1280"/>
    <lineage>
        <taxon>Bacteria</taxon>
        <taxon>Bacillati</taxon>
        <taxon>Bacillota</taxon>
        <taxon>Bacilli</taxon>
        <taxon>Bacillales</taxon>
        <taxon>Staphylococcaceae</taxon>
        <taxon>Staphylococcus</taxon>
    </lineage>
</organism>
<protein>
    <submittedName>
        <fullName evidence="6">Pyridoxal phosphate-dependent aminotransferase family protein</fullName>
    </submittedName>
</protein>
<gene>
    <name evidence="6" type="ORF">G0Y31_12170</name>
</gene>
<dbReference type="InterPro" id="IPR015424">
    <property type="entry name" value="PyrdxlP-dep_Trfase"/>
</dbReference>
<dbReference type="EMBL" id="JAAJBW010000527">
    <property type="protein sequence ID" value="NGG26729.1"/>
    <property type="molecule type" value="Genomic_DNA"/>
</dbReference>
<evidence type="ECO:0000256" key="1">
    <source>
        <dbReference type="ARBA" id="ARBA00001933"/>
    </source>
</evidence>
<comment type="cofactor">
    <cofactor evidence="1">
        <name>pyridoxal 5'-phosphate</name>
        <dbReference type="ChEBI" id="CHEBI:597326"/>
    </cofactor>
</comment>
<dbReference type="InterPro" id="IPR050087">
    <property type="entry name" value="AON_synthase_class-II"/>
</dbReference>
<dbReference type="GO" id="GO:0008710">
    <property type="term" value="F:8-amino-7-oxononanoate synthase activity"/>
    <property type="evidence" value="ECO:0007669"/>
    <property type="project" value="TreeGrafter"/>
</dbReference>
<dbReference type="GO" id="GO:0009102">
    <property type="term" value="P:biotin biosynthetic process"/>
    <property type="evidence" value="ECO:0007669"/>
    <property type="project" value="TreeGrafter"/>
</dbReference>
<feature type="domain" description="Aminotransferase class I/classII large" evidence="5">
    <location>
        <begin position="14"/>
        <end position="104"/>
    </location>
</feature>
<dbReference type="GO" id="GO:0030170">
    <property type="term" value="F:pyridoxal phosphate binding"/>
    <property type="evidence" value="ECO:0007669"/>
    <property type="project" value="InterPro"/>
</dbReference>
<evidence type="ECO:0000313" key="6">
    <source>
        <dbReference type="EMBL" id="NGG26729.1"/>
    </source>
</evidence>
<keyword evidence="6" id="KW-0032">Aminotransferase</keyword>
<sequence>NLYFIKRNIEKLINADDRRTKLNSLSKYFNQKLKALNVNYNSSNSPIKFIEFDDIEAAENIHQTLLKHHVFTSYLRYPTVTKPMLRISLSYFHTEQDIDRLFEILHQED</sequence>
<keyword evidence="4" id="KW-0663">Pyridoxal phosphate</keyword>
<comment type="subunit">
    <text evidence="2">Homodimer.</text>
</comment>
<dbReference type="InterPro" id="IPR004839">
    <property type="entry name" value="Aminotransferase_I/II_large"/>
</dbReference>
<proteinExistence type="predicted"/>
<dbReference type="GO" id="GO:0008483">
    <property type="term" value="F:transaminase activity"/>
    <property type="evidence" value="ECO:0007669"/>
    <property type="project" value="UniProtKB-KW"/>
</dbReference>
<dbReference type="PANTHER" id="PTHR13693">
    <property type="entry name" value="CLASS II AMINOTRANSFERASE/8-AMINO-7-OXONONANOATE SYNTHASE"/>
    <property type="match status" value="1"/>
</dbReference>
<evidence type="ECO:0000256" key="3">
    <source>
        <dbReference type="ARBA" id="ARBA00022679"/>
    </source>
</evidence>
<evidence type="ECO:0000256" key="2">
    <source>
        <dbReference type="ARBA" id="ARBA00011738"/>
    </source>
</evidence>
<reference evidence="6" key="1">
    <citation type="submission" date="2020-02" db="EMBL/GenBank/DDBJ databases">
        <title>Novel Insights Into The Classification of Staphylococcal Beta-Lactamases In Relation To The Cefazolin Inoculum Effect.</title>
        <authorList>
            <person name="Carvajal L.P."/>
            <person name="Rincon S."/>
            <person name="Echeverri A."/>
            <person name="Porras J."/>
            <person name="Rios R."/>
            <person name="Ordonez K."/>
            <person name="Seas C."/>
            <person name="Gomez-Villegas S."/>
            <person name="Diaz L."/>
            <person name="Arias C.A."/>
            <person name="Reyes J."/>
        </authorList>
    </citation>
    <scope>NUCLEOTIDE SEQUENCE</scope>
    <source>
        <strain evidence="6">UG241</strain>
    </source>
</reference>
<accession>A0A6G4N7Z5</accession>
<dbReference type="Pfam" id="PF00155">
    <property type="entry name" value="Aminotran_1_2"/>
    <property type="match status" value="1"/>
</dbReference>
<name>A0A6G4N7Z5_STAAU</name>
<dbReference type="InterPro" id="IPR015422">
    <property type="entry name" value="PyrdxlP-dep_Trfase_small"/>
</dbReference>
<feature type="non-terminal residue" evidence="6">
    <location>
        <position position="1"/>
    </location>
</feature>
<dbReference type="PANTHER" id="PTHR13693:SF100">
    <property type="entry name" value="8-AMINO-7-OXONONANOATE SYNTHASE"/>
    <property type="match status" value="1"/>
</dbReference>
<comment type="caution">
    <text evidence="6">The sequence shown here is derived from an EMBL/GenBank/DDBJ whole genome shotgun (WGS) entry which is preliminary data.</text>
</comment>
<dbReference type="SUPFAM" id="SSF53383">
    <property type="entry name" value="PLP-dependent transferases"/>
    <property type="match status" value="1"/>
</dbReference>